<dbReference type="RefSeq" id="WP_342469489.1">
    <property type="nucleotide sequence ID" value="NZ_JBHSNQ010000009.1"/>
</dbReference>
<dbReference type="Pfam" id="PF01476">
    <property type="entry name" value="LysM"/>
    <property type="match status" value="1"/>
</dbReference>
<dbReference type="SUPFAM" id="SSF50685">
    <property type="entry name" value="Barwin-like endoglucanases"/>
    <property type="match status" value="1"/>
</dbReference>
<name>A0ABW0R6D2_9BACL</name>
<dbReference type="PANTHER" id="PTHR39160">
    <property type="entry name" value="CELL WALL-BINDING PROTEIN YOCH"/>
    <property type="match status" value="1"/>
</dbReference>
<protein>
    <submittedName>
        <fullName evidence="4">3D domain-containing protein</fullName>
    </submittedName>
</protein>
<dbReference type="InterPro" id="IPR036779">
    <property type="entry name" value="LysM_dom_sf"/>
</dbReference>
<dbReference type="SUPFAM" id="SSF54106">
    <property type="entry name" value="LysM domain"/>
    <property type="match status" value="1"/>
</dbReference>
<proteinExistence type="predicted"/>
<evidence type="ECO:0000256" key="1">
    <source>
        <dbReference type="ARBA" id="ARBA00022729"/>
    </source>
</evidence>
<dbReference type="CDD" id="cd00118">
    <property type="entry name" value="LysM"/>
    <property type="match status" value="1"/>
</dbReference>
<keyword evidence="1 2" id="KW-0732">Signal</keyword>
<dbReference type="InterPro" id="IPR036908">
    <property type="entry name" value="RlpA-like_sf"/>
</dbReference>
<evidence type="ECO:0000256" key="2">
    <source>
        <dbReference type="SAM" id="SignalP"/>
    </source>
</evidence>
<evidence type="ECO:0000313" key="5">
    <source>
        <dbReference type="Proteomes" id="UP001595978"/>
    </source>
</evidence>
<dbReference type="SMART" id="SM00257">
    <property type="entry name" value="LysM"/>
    <property type="match status" value="1"/>
</dbReference>
<dbReference type="InterPro" id="IPR018392">
    <property type="entry name" value="LysM"/>
</dbReference>
<dbReference type="Gene3D" id="2.40.40.10">
    <property type="entry name" value="RlpA-like domain"/>
    <property type="match status" value="1"/>
</dbReference>
<feature type="domain" description="LysM" evidence="3">
    <location>
        <begin position="63"/>
        <end position="106"/>
    </location>
</feature>
<gene>
    <name evidence="4" type="ORF">ACFPOH_00780</name>
</gene>
<dbReference type="InterPro" id="IPR051933">
    <property type="entry name" value="Resuscitation_pf_RpfB"/>
</dbReference>
<feature type="chain" id="PRO_5046439142" evidence="2">
    <location>
        <begin position="24"/>
        <end position="251"/>
    </location>
</feature>
<dbReference type="Gene3D" id="3.10.350.10">
    <property type="entry name" value="LysM domain"/>
    <property type="match status" value="1"/>
</dbReference>
<evidence type="ECO:0000313" key="4">
    <source>
        <dbReference type="EMBL" id="MFC5540329.1"/>
    </source>
</evidence>
<dbReference type="Proteomes" id="UP001595978">
    <property type="component" value="Unassembled WGS sequence"/>
</dbReference>
<organism evidence="4 5">
    <name type="scientific">Ureibacillus suwonensis</name>
    <dbReference type="NCBI Taxonomy" id="313007"/>
    <lineage>
        <taxon>Bacteria</taxon>
        <taxon>Bacillati</taxon>
        <taxon>Bacillota</taxon>
        <taxon>Bacilli</taxon>
        <taxon>Bacillales</taxon>
        <taxon>Caryophanaceae</taxon>
        <taxon>Ureibacillus</taxon>
    </lineage>
</organism>
<comment type="caution">
    <text evidence="4">The sequence shown here is derived from an EMBL/GenBank/DDBJ whole genome shotgun (WGS) entry which is preliminary data.</text>
</comment>
<dbReference type="InterPro" id="IPR010611">
    <property type="entry name" value="3D_dom"/>
</dbReference>
<evidence type="ECO:0000259" key="3">
    <source>
        <dbReference type="PROSITE" id="PS51782"/>
    </source>
</evidence>
<dbReference type="CDD" id="cd14667">
    <property type="entry name" value="3D_containing_proteins"/>
    <property type="match status" value="1"/>
</dbReference>
<dbReference type="InterPro" id="IPR059180">
    <property type="entry name" value="3D_YorM"/>
</dbReference>
<feature type="signal peptide" evidence="2">
    <location>
        <begin position="1"/>
        <end position="23"/>
    </location>
</feature>
<dbReference type="PANTHER" id="PTHR39160:SF4">
    <property type="entry name" value="RESUSCITATION-PROMOTING FACTOR RPFB"/>
    <property type="match status" value="1"/>
</dbReference>
<keyword evidence="5" id="KW-1185">Reference proteome</keyword>
<dbReference type="Pfam" id="PF06725">
    <property type="entry name" value="3D"/>
    <property type="match status" value="1"/>
</dbReference>
<dbReference type="PROSITE" id="PS51782">
    <property type="entry name" value="LYSM"/>
    <property type="match status" value="1"/>
</dbReference>
<reference evidence="5" key="1">
    <citation type="journal article" date="2019" name="Int. J. Syst. Evol. Microbiol.">
        <title>The Global Catalogue of Microorganisms (GCM) 10K type strain sequencing project: providing services to taxonomists for standard genome sequencing and annotation.</title>
        <authorList>
            <consortium name="The Broad Institute Genomics Platform"/>
            <consortium name="The Broad Institute Genome Sequencing Center for Infectious Disease"/>
            <person name="Wu L."/>
            <person name="Ma J."/>
        </authorList>
    </citation>
    <scope>NUCLEOTIDE SEQUENCE [LARGE SCALE GENOMIC DNA]</scope>
    <source>
        <strain evidence="5">CCUG 56331</strain>
    </source>
</reference>
<dbReference type="EMBL" id="JBHSNQ010000009">
    <property type="protein sequence ID" value="MFC5540329.1"/>
    <property type="molecule type" value="Genomic_DNA"/>
</dbReference>
<sequence>MLRKISLLLLLAMTLFTTSLTYAEELSLEESRIGILKNLLGNRVVEDAITRQLAFEKEDEDYIIYTVKEGDNLFRIAYNHSVPLDLLMEWNDLDDTLIHPGKELIIKTDGKYKKEYKPISVVADATQQIAPKKEKNTANHDAAQQVVASVEPASSGKELMVTATAYTAYCKGCSGTTAYGINLRENPHLKVIAVDPNVIPLGTRVWVEGYGYAIAGDTGGAIKGNKIDVFIPSYDEAMQWGVKKVKVKILD</sequence>
<accession>A0ABW0R6D2</accession>